<feature type="signal peptide" evidence="5">
    <location>
        <begin position="1"/>
        <end position="26"/>
    </location>
</feature>
<dbReference type="InterPro" id="IPR013519">
    <property type="entry name" value="Int_alpha_beta-p"/>
</dbReference>
<accession>A0A1T2L8Q5</accession>
<dbReference type="InterPro" id="IPR038081">
    <property type="entry name" value="CalX-like_sf"/>
</dbReference>
<dbReference type="PANTHER" id="PTHR44103:SF1">
    <property type="entry name" value="PROPROTEIN CONVERTASE P"/>
    <property type="match status" value="1"/>
</dbReference>
<protein>
    <recommendedName>
        <fullName evidence="8">HYR domain-containing protein</fullName>
    </recommendedName>
</protein>
<evidence type="ECO:0000256" key="3">
    <source>
        <dbReference type="ARBA" id="ARBA00023180"/>
    </source>
</evidence>
<dbReference type="SUPFAM" id="SSF49313">
    <property type="entry name" value="Cadherin-like"/>
    <property type="match status" value="1"/>
</dbReference>
<feature type="region of interest" description="Disordered" evidence="4">
    <location>
        <begin position="1626"/>
        <end position="1660"/>
    </location>
</feature>
<dbReference type="SUPFAM" id="SSF141072">
    <property type="entry name" value="CalX-like"/>
    <property type="match status" value="1"/>
</dbReference>
<dbReference type="Gene3D" id="2.60.40.10">
    <property type="entry name" value="Immunoglobulins"/>
    <property type="match status" value="3"/>
</dbReference>
<name>A0A1T2L8Q5_9GAMM</name>
<dbReference type="SUPFAM" id="SSF89372">
    <property type="entry name" value="Fucose-specific lectin"/>
    <property type="match status" value="1"/>
</dbReference>
<sequence length="2210" mass="227677">MTRTPVHFINAITLLLLLIVSTQLCAATTGLPFTEDFSAATLNDTSLSNAHWSTTEQTVYLAWRERQIGLPDDTETGTVIDSDVNFTTRVTLGDVDGDGDLDLVAGNTSANLLYLNDGSAGFPLSGSAIGSEADTTWQVHLIDIDGDGDLDLLTANYNATNKLYFNDGSGVFSATGVDIGSDTDSTRDIALGDVNGDGKLDLVSGNMGRTHKLYLGDGSGGFSATGVAIGSETEDTLSVRLGDLDGDGDLDLVVGNQRQVNRRYLNDGSGGFPATGTVIGSEDELTYDTLLGDVDSDGDLDFLSLGYEGNRLYLNDGSGGFPSNGAPISSDTYKNTLEGVLIDLDYDGDLDLVVANVGARNKYYLNDGSGVFSESTDIGSESDITYSLSMGDLNGDGALDMVTGRQSATNKLYMSSSSSTGGGFDASGTVIGSEVEKNWDVSLGDVDGDGDLDVIVAVQSATNKLYLNDGSGGFTTGTGTSIGTESDITYAVELGDIDGDGDLDLVTGTAPGINKLYLNNGSGSFSATGTAIGSETDNTRAVALADLDNDGDLDVVAGNAGDTHKYYLNDGSGGFPATGTDIGSDTDTTWEIALADLNGDGFPDLVAGNFQERNKLYLNDGSGGFTTGAGTDVGSDLGETYDVTLSDVDEDGDLDLISGDANQIIKLYLNDGSGGFTTGAGTAIGSETDNTTAVEVADINGDGHIDLVAGAHGNVSKFYLGDGSGGFSATGTQLGSNRDATFAIILGDLDGDGDFDMVNASDGNTHKLYMNNSGDGFSISTAIGSETESSYKAALGDVDGDGDLDLIIGNYNQTNRLYLNDGSGGYPATGSAIGSSDTDSTRAIKLGDVDGDSDLDLVVGNQNQTNKLYLNDGSGGFPSSGRDIGSETNYTSGIELTDIDQDGDLDVVAGNNGQTSKFYLNNGSGLFSATGSDIGSETNPTWSIAVGDLNGDNYPDVVTGVGNQTNRLYLNNGSGGFPATGTAIDTDSDNTTTIALGDVDGDNDLDLVSGSYGGINKLYRNNGSGLFNASGVAIGIDADQHWDLVLGDLDRDGDLDLVTGNPSGSNRLYWNNGSGSFSVSGEAIGSETDDTRGMALGDVDGNGYLDLIAANYNVTNKLYLQTKQYQLSGLAVSKKVNDSETDILTVRLSATETSSADTSIDYYLSNNGGTNWYKVISGEFFTFPDTGTDDLRWKAKLQTLSAARSPALSQIALQPFNTAPMLGGTFTTAGTVNDNATTSPFSGVTIADIESNDVSVAIGYSAANGTLSGTGLSGSAGGYILGSTDLTTLTSRLQALIFTPTTDQVITGNSVITTFTLTPNDGTVNGSANATTKVSATSVNKTPTGGVTISGKPTQFQILRASNDLADVDGLGGIGYQWKRGGSVIEGATSDSYPLQQADVGQTMTVTASYRDLENTDESVTSSATSTVVNVNDAPINTVLPIISGTVEVGNTISSSSGSWSDADGDGRVYSYQWRADGTNIGTDSNSYTLTGIEAHKSISVVVTANDSKGGITSATSVARTVGNVAPTISGNPATKVGDDVDYSFIPTVNDNDGDKLTFSIVNKPAWANFDTSSGALFGTPDSSDIGTTRGVVISVSDGEFESSLSAFKVWVFADMDNDNISDRIDSDIDGDGIENDWESDNGLDPYDPSDAAGDLDGDGLSNLEEFIAETNPAVDDNPPLVTAPDDVMVDATGLLTPVSLGSAIAIDGMDGNLTVTSDAPSHFKPGVHLVTWSATDSAGNSGSAIQMVMVNPMVDFSKDQLTAEGSSVTFNVILNGEAANYPVIVPYSVGGSAATDGSDHSLISATATLEEGTELAVSFATIDDGAGEGVENIVVTMGSPTNAVKGSMTTHTISLVEGNVAPIVTLSANQGFGDTRTVISGGGVVSLISSVSDPNIGDTHSYNWVASDNALVDGDGDSEADTFSFDPSGLSRGIYTVALDVSDGSASDATEITLNIVAAAPRLDQSDSDGDGIDDESEGYGDSDGDGVADYLDAISIPNVLQEQSGEAASYLIETEPGLRLSLGAIAFQTGNGQAEVNMEDVSNGGGDTDDSPEYDYTSELFDFIVSELPVAGQSIKVVIPQFVTIPANAVYRKWMPGGWQAFVEEGSNGLASAVGEAGFCPPPGDSAYQSGLNEGHWCVELTIEDGGPNDADSEANNSVVDPGGVAQQLAINEGSSSGGGALHPLWLLLGLTGLSSLMARRKGRGEWV</sequence>
<evidence type="ECO:0000256" key="2">
    <source>
        <dbReference type="ARBA" id="ARBA00022737"/>
    </source>
</evidence>
<dbReference type="InterPro" id="IPR013783">
    <property type="entry name" value="Ig-like_fold"/>
</dbReference>
<gene>
    <name evidence="6" type="ORF">BOW53_03610</name>
</gene>
<keyword evidence="7" id="KW-1185">Reference proteome</keyword>
<keyword evidence="1 5" id="KW-0732">Signal</keyword>
<feature type="compositionally biased region" description="Acidic residues" evidence="4">
    <location>
        <begin position="1628"/>
        <end position="1642"/>
    </location>
</feature>
<feature type="compositionally biased region" description="Low complexity" evidence="4">
    <location>
        <begin position="1651"/>
        <end position="1660"/>
    </location>
</feature>
<dbReference type="InterPro" id="IPR015919">
    <property type="entry name" value="Cadherin-like_sf"/>
</dbReference>
<dbReference type="InterPro" id="IPR053784">
    <property type="entry name" value="Choice_anch_U_dom"/>
</dbReference>
<feature type="compositionally biased region" description="Acidic residues" evidence="4">
    <location>
        <begin position="1967"/>
        <end position="1986"/>
    </location>
</feature>
<comment type="caution">
    <text evidence="6">The sequence shown here is derived from an EMBL/GenBank/DDBJ whole genome shotgun (WGS) entry which is preliminary data.</text>
</comment>
<feature type="chain" id="PRO_5013272928" description="HYR domain-containing protein" evidence="5">
    <location>
        <begin position="27"/>
        <end position="2210"/>
    </location>
</feature>
<keyword evidence="3" id="KW-0325">Glycoprotein</keyword>
<dbReference type="Gene3D" id="2.60.40.2030">
    <property type="match status" value="1"/>
</dbReference>
<dbReference type="SMART" id="SM00191">
    <property type="entry name" value="Int_alpha"/>
    <property type="match status" value="9"/>
</dbReference>
<reference evidence="6 7" key="1">
    <citation type="submission" date="2016-11" db="EMBL/GenBank/DDBJ databases">
        <title>Mixed transmission modes and dynamic genome evolution in an obligate animal-bacterial symbiosis.</title>
        <authorList>
            <person name="Russell S.L."/>
            <person name="Corbett-Detig R.B."/>
            <person name="Cavanaugh C.M."/>
        </authorList>
    </citation>
    <scope>NUCLEOTIDE SEQUENCE [LARGE SCALE GENOMIC DNA]</scope>
    <source>
        <strain evidence="6">Sveles-Q1</strain>
    </source>
</reference>
<proteinExistence type="predicted"/>
<evidence type="ECO:0000256" key="4">
    <source>
        <dbReference type="SAM" id="MobiDB-lite"/>
    </source>
</evidence>
<evidence type="ECO:0000313" key="7">
    <source>
        <dbReference type="Proteomes" id="UP000191110"/>
    </source>
</evidence>
<dbReference type="Gene3D" id="2.60.40.2700">
    <property type="match status" value="2"/>
</dbReference>
<keyword evidence="2" id="KW-0677">Repeat</keyword>
<dbReference type="NCBIfam" id="NF041766">
    <property type="entry name" value="choice_anch_U"/>
    <property type="match status" value="1"/>
</dbReference>
<dbReference type="RefSeq" id="WP_172840110.1">
    <property type="nucleotide sequence ID" value="NZ_MPRL01000009.1"/>
</dbReference>
<evidence type="ECO:0000256" key="1">
    <source>
        <dbReference type="ARBA" id="ARBA00022729"/>
    </source>
</evidence>
<evidence type="ECO:0008006" key="8">
    <source>
        <dbReference type="Google" id="ProtNLM"/>
    </source>
</evidence>
<dbReference type="Gene3D" id="2.130.10.130">
    <property type="entry name" value="Integrin alpha, N-terminal"/>
    <property type="match status" value="5"/>
</dbReference>
<dbReference type="Pfam" id="PF01839">
    <property type="entry name" value="FG-GAP"/>
    <property type="match status" value="1"/>
</dbReference>
<dbReference type="Proteomes" id="UP000191110">
    <property type="component" value="Unassembled WGS sequence"/>
</dbReference>
<evidence type="ECO:0000313" key="6">
    <source>
        <dbReference type="EMBL" id="OOZ41471.1"/>
    </source>
</evidence>
<dbReference type="SUPFAM" id="SSF69318">
    <property type="entry name" value="Integrin alpha N-terminal domain"/>
    <property type="match status" value="4"/>
</dbReference>
<evidence type="ECO:0000256" key="5">
    <source>
        <dbReference type="SAM" id="SignalP"/>
    </source>
</evidence>
<dbReference type="InterPro" id="IPR013517">
    <property type="entry name" value="FG-GAP"/>
</dbReference>
<dbReference type="EMBL" id="MPRL01000009">
    <property type="protein sequence ID" value="OOZ41471.1"/>
    <property type="molecule type" value="Genomic_DNA"/>
</dbReference>
<dbReference type="GO" id="GO:0005509">
    <property type="term" value="F:calcium ion binding"/>
    <property type="evidence" value="ECO:0007669"/>
    <property type="project" value="InterPro"/>
</dbReference>
<dbReference type="Pfam" id="PF13517">
    <property type="entry name" value="FG-GAP_3"/>
    <property type="match status" value="8"/>
</dbReference>
<dbReference type="PANTHER" id="PTHR44103">
    <property type="entry name" value="PROPROTEIN CONVERTASE P"/>
    <property type="match status" value="1"/>
</dbReference>
<feature type="region of interest" description="Disordered" evidence="4">
    <location>
        <begin position="1964"/>
        <end position="1986"/>
    </location>
</feature>
<dbReference type="GO" id="GO:0016020">
    <property type="term" value="C:membrane"/>
    <property type="evidence" value="ECO:0007669"/>
    <property type="project" value="InterPro"/>
</dbReference>
<organism evidence="6 7">
    <name type="scientific">Solemya pervernicosa gill symbiont</name>
    <dbReference type="NCBI Taxonomy" id="642797"/>
    <lineage>
        <taxon>Bacteria</taxon>
        <taxon>Pseudomonadati</taxon>
        <taxon>Pseudomonadota</taxon>
        <taxon>Gammaproteobacteria</taxon>
        <taxon>sulfur-oxidizing symbionts</taxon>
    </lineage>
</organism>
<dbReference type="InterPro" id="IPR028994">
    <property type="entry name" value="Integrin_alpha_N"/>
</dbReference>